<dbReference type="InterPro" id="IPR052918">
    <property type="entry name" value="Motility_Chemotaxis_Reg"/>
</dbReference>
<feature type="signal peptide" evidence="2">
    <location>
        <begin position="1"/>
        <end position="21"/>
    </location>
</feature>
<feature type="domain" description="Secretion system C-terminal sorting" evidence="3">
    <location>
        <begin position="520"/>
        <end position="591"/>
    </location>
</feature>
<dbReference type="InterPro" id="IPR026444">
    <property type="entry name" value="Secre_tail"/>
</dbReference>
<accession>A0ABW5YLS2</accession>
<comment type="caution">
    <text evidence="4">The sequence shown here is derived from an EMBL/GenBank/DDBJ whole genome shotgun (WGS) entry which is preliminary data.</text>
</comment>
<evidence type="ECO:0000313" key="4">
    <source>
        <dbReference type="EMBL" id="MFD2891369.1"/>
    </source>
</evidence>
<dbReference type="RefSeq" id="WP_379810944.1">
    <property type="nucleotide sequence ID" value="NZ_JBHUPC010000012.1"/>
</dbReference>
<evidence type="ECO:0000256" key="2">
    <source>
        <dbReference type="SAM" id="SignalP"/>
    </source>
</evidence>
<dbReference type="Proteomes" id="UP001597534">
    <property type="component" value="Unassembled WGS sequence"/>
</dbReference>
<dbReference type="InterPro" id="IPR010620">
    <property type="entry name" value="SBBP_repeat"/>
</dbReference>
<gene>
    <name evidence="4" type="ORF">ACFS5J_05005</name>
</gene>
<dbReference type="PANTHER" id="PTHR35580">
    <property type="entry name" value="CELL SURFACE GLYCOPROTEIN (S-LAYER PROTEIN)-LIKE PROTEIN"/>
    <property type="match status" value="1"/>
</dbReference>
<proteinExistence type="predicted"/>
<dbReference type="NCBIfam" id="TIGR04183">
    <property type="entry name" value="Por_Secre_tail"/>
    <property type="match status" value="1"/>
</dbReference>
<dbReference type="Pfam" id="PF06739">
    <property type="entry name" value="SBBP"/>
    <property type="match status" value="1"/>
</dbReference>
<dbReference type="PANTHER" id="PTHR35580:SF1">
    <property type="entry name" value="PHYTASE-LIKE DOMAIN-CONTAINING PROTEIN"/>
    <property type="match status" value="1"/>
</dbReference>
<feature type="chain" id="PRO_5047148711" evidence="2">
    <location>
        <begin position="22"/>
        <end position="593"/>
    </location>
</feature>
<evidence type="ECO:0000256" key="1">
    <source>
        <dbReference type="ARBA" id="ARBA00022729"/>
    </source>
</evidence>
<dbReference type="Pfam" id="PF18962">
    <property type="entry name" value="Por_Secre_tail"/>
    <property type="match status" value="1"/>
</dbReference>
<dbReference type="InterPro" id="IPR011047">
    <property type="entry name" value="Quinoprotein_ADH-like_sf"/>
</dbReference>
<organism evidence="4 5">
    <name type="scientific">Flavobacterium chuncheonense</name>
    <dbReference type="NCBI Taxonomy" id="2026653"/>
    <lineage>
        <taxon>Bacteria</taxon>
        <taxon>Pseudomonadati</taxon>
        <taxon>Bacteroidota</taxon>
        <taxon>Flavobacteriia</taxon>
        <taxon>Flavobacteriales</taxon>
        <taxon>Flavobacteriaceae</taxon>
        <taxon>Flavobacterium</taxon>
    </lineage>
</organism>
<dbReference type="SUPFAM" id="SSF50998">
    <property type="entry name" value="Quinoprotein alcohol dehydrogenase-like"/>
    <property type="match status" value="1"/>
</dbReference>
<evidence type="ECO:0000259" key="3">
    <source>
        <dbReference type="Pfam" id="PF18962"/>
    </source>
</evidence>
<keyword evidence="5" id="KW-1185">Reference proteome</keyword>
<evidence type="ECO:0000313" key="5">
    <source>
        <dbReference type="Proteomes" id="UP001597534"/>
    </source>
</evidence>
<sequence length="593" mass="66280">MKTLKLLLAITTILFAKTIEAQFNYQRNWGTYFGDERFELKSSKIDSQGNIYLVGAVKGTDLTNLTSFTNASSHQQYYAGGNYDGFIIKFNNAGQILWGTFFGGLSNDKINAIDIDNNDNIYIIGSTQSSSNITTTGAHQETLNGGGDFFISKFNASGTIVWSTYFGGSENDYAPNPENISFDGLNNIYISTTMFSPNMATPGVFQQNKNDSSYQISKFDLNGNRIWTTYYGKNIPLWNIKSSTQGVYTLSHTMDCPPNFSYNTYFGTPNTHKPLPENCREIFLTKFNVNGQRDWSTYYGGNLNEGVTEKNCIDVKDNAILFTGGAPNYTNQEIATYGSYQSNCNSNSNIIVQFNQTGTRDWGTYNGNYNINLSNSVPIISNIIIDKNSTNFYNYGSTGMSLGITTTDGYLSNTNNSYSGDAFVCKFTNQNTKSWGTYYGGELDEKDIDFHPYDNGNRFYIVGTTQSLTQIATTNGLQQTKQVFDTVNNSFQSAYTIFIAHFEPNPLSSENFNENNTITVYPNPTKNTLTIKKHKATTENFKYNIIDVTGRNVKKGTSKFSDYINIENISDGIYTILIETTNGEKLSQKIIKN</sequence>
<reference evidence="5" key="1">
    <citation type="journal article" date="2019" name="Int. J. Syst. Evol. Microbiol.">
        <title>The Global Catalogue of Microorganisms (GCM) 10K type strain sequencing project: providing services to taxonomists for standard genome sequencing and annotation.</title>
        <authorList>
            <consortium name="The Broad Institute Genomics Platform"/>
            <consortium name="The Broad Institute Genome Sequencing Center for Infectious Disease"/>
            <person name="Wu L."/>
            <person name="Ma J."/>
        </authorList>
    </citation>
    <scope>NUCLEOTIDE SEQUENCE [LARGE SCALE GENOMIC DNA]</scope>
    <source>
        <strain evidence="5">KCTC 22671</strain>
    </source>
</reference>
<protein>
    <submittedName>
        <fullName evidence="4">T9SS type A sorting domain-containing protein</fullName>
    </submittedName>
</protein>
<keyword evidence="1 2" id="KW-0732">Signal</keyword>
<dbReference type="EMBL" id="JBHUPC010000012">
    <property type="protein sequence ID" value="MFD2891369.1"/>
    <property type="molecule type" value="Genomic_DNA"/>
</dbReference>
<name>A0ABW5YLS2_9FLAO</name>